<dbReference type="PROSITE" id="PS51898">
    <property type="entry name" value="TYR_RECOMBINASE"/>
    <property type="match status" value="1"/>
</dbReference>
<dbReference type="SUPFAM" id="SSF56349">
    <property type="entry name" value="DNA breaking-rejoining enzymes"/>
    <property type="match status" value="1"/>
</dbReference>
<organism evidence="4">
    <name type="scientific">uncultured prokaryote</name>
    <dbReference type="NCBI Taxonomy" id="198431"/>
    <lineage>
        <taxon>unclassified sequences</taxon>
        <taxon>environmental samples</taxon>
    </lineage>
</organism>
<name>A0A0H5PZE0_9ZZZZ</name>
<dbReference type="GO" id="GO:0006310">
    <property type="term" value="P:DNA recombination"/>
    <property type="evidence" value="ECO:0007669"/>
    <property type="project" value="UniProtKB-KW"/>
</dbReference>
<feature type="compositionally biased region" description="Polar residues" evidence="2">
    <location>
        <begin position="223"/>
        <end position="238"/>
    </location>
</feature>
<evidence type="ECO:0000313" key="4">
    <source>
        <dbReference type="EMBL" id="CRY94549.1"/>
    </source>
</evidence>
<feature type="region of interest" description="Disordered" evidence="2">
    <location>
        <begin position="223"/>
        <end position="247"/>
    </location>
</feature>
<dbReference type="AlphaFoldDB" id="A0A0H5PZE0"/>
<reference evidence="4" key="1">
    <citation type="submission" date="2015-06" db="EMBL/GenBank/DDBJ databases">
        <authorList>
            <person name="Joergensen T."/>
        </authorList>
    </citation>
    <scope>NUCLEOTIDE SEQUENCE</scope>
    <source>
        <strain evidence="4">RGRH0277</strain>
    </source>
</reference>
<reference evidence="4" key="2">
    <citation type="submission" date="2015-07" db="EMBL/GenBank/DDBJ databases">
        <title>Plasmids, circular viruses and viroids from rat gut.</title>
        <authorList>
            <person name="Jorgensen T.J."/>
            <person name="Hansen M.A."/>
            <person name="Xu Z."/>
            <person name="Tabak M.A."/>
            <person name="Sorensen S.J."/>
            <person name="Hansen L.H."/>
        </authorList>
    </citation>
    <scope>NUCLEOTIDE SEQUENCE</scope>
    <source>
        <strain evidence="4">RGRH0277</strain>
    </source>
</reference>
<proteinExistence type="predicted"/>
<dbReference type="CDD" id="cd00397">
    <property type="entry name" value="DNA_BRE_C"/>
    <property type="match status" value="1"/>
</dbReference>
<accession>A0A0H5PZE0</accession>
<protein>
    <recommendedName>
        <fullName evidence="3">Tyr recombinase domain-containing protein</fullName>
    </recommendedName>
</protein>
<dbReference type="EMBL" id="LN852949">
    <property type="protein sequence ID" value="CRY94549.1"/>
    <property type="molecule type" value="Genomic_DNA"/>
</dbReference>
<dbReference type="GO" id="GO:0003677">
    <property type="term" value="F:DNA binding"/>
    <property type="evidence" value="ECO:0007669"/>
    <property type="project" value="InterPro"/>
</dbReference>
<evidence type="ECO:0000256" key="1">
    <source>
        <dbReference type="ARBA" id="ARBA00023172"/>
    </source>
</evidence>
<dbReference type="InterPro" id="IPR013762">
    <property type="entry name" value="Integrase-like_cat_sf"/>
</dbReference>
<dbReference type="InterPro" id="IPR002104">
    <property type="entry name" value="Integrase_catalytic"/>
</dbReference>
<sequence length="247" mass="27896">MEKIVKKSNSKRNISKLNENFRESICDYAMEHNLKCAHALLVLKATGCRPDELQKGVRVNIKGDVLTFKIIGSKYNVRMKRGIAIREIKVKINEDNAKYLNPLKEIFDKNPGAYDYKVSIASKVAFTGYITKISKRLWPRKKNHASAYSFRHAKATELKNSDKSDIEIAQIMGHASTRAQQSYGRRNRRSNVGSLDICDVETSSKPRGGDRLLRFKIANKNKASQKLSEGISASQPATTAPVRKLKR</sequence>
<evidence type="ECO:0000256" key="2">
    <source>
        <dbReference type="SAM" id="MobiDB-lite"/>
    </source>
</evidence>
<dbReference type="InterPro" id="IPR011010">
    <property type="entry name" value="DNA_brk_join_enz"/>
</dbReference>
<dbReference type="GO" id="GO:0015074">
    <property type="term" value="P:DNA integration"/>
    <property type="evidence" value="ECO:0007669"/>
    <property type="project" value="InterPro"/>
</dbReference>
<evidence type="ECO:0000259" key="3">
    <source>
        <dbReference type="PROSITE" id="PS51898"/>
    </source>
</evidence>
<feature type="domain" description="Tyr recombinase" evidence="3">
    <location>
        <begin position="12"/>
        <end position="196"/>
    </location>
</feature>
<dbReference type="Gene3D" id="1.10.443.10">
    <property type="entry name" value="Intergrase catalytic core"/>
    <property type="match status" value="1"/>
</dbReference>
<keyword evidence="1" id="KW-0233">DNA recombination</keyword>